<keyword evidence="1" id="KW-0175">Coiled coil</keyword>
<protein>
    <submittedName>
        <fullName evidence="3">CarD family transcriptional regulator</fullName>
    </submittedName>
</protein>
<feature type="domain" description="CarD-like/TRCF RNAP-interacting" evidence="2">
    <location>
        <begin position="2"/>
        <end position="112"/>
    </location>
</feature>
<evidence type="ECO:0000313" key="4">
    <source>
        <dbReference type="Proteomes" id="UP001200537"/>
    </source>
</evidence>
<dbReference type="PANTHER" id="PTHR38447">
    <property type="entry name" value="TRANSCRIPTION FACTOR YDEB-RELATED"/>
    <property type="match status" value="1"/>
</dbReference>
<dbReference type="PANTHER" id="PTHR38447:SF1">
    <property type="entry name" value="RNA POLYMERASE-BINDING TRANSCRIPTION FACTOR CARD"/>
    <property type="match status" value="1"/>
</dbReference>
<dbReference type="InterPro" id="IPR036101">
    <property type="entry name" value="CarD-like/TRCF_RID_sf"/>
</dbReference>
<dbReference type="Proteomes" id="UP001200537">
    <property type="component" value="Unassembled WGS sequence"/>
</dbReference>
<dbReference type="InterPro" id="IPR003711">
    <property type="entry name" value="CarD-like/TRCF_RID"/>
</dbReference>
<reference evidence="3" key="1">
    <citation type="submission" date="2022-01" db="EMBL/GenBank/DDBJ databases">
        <title>Collection of gut derived symbiotic bacterial strains cultured from healthy donors.</title>
        <authorList>
            <person name="Lin H."/>
            <person name="Kohout C."/>
            <person name="Waligurski E."/>
            <person name="Pamer E.G."/>
        </authorList>
    </citation>
    <scope>NUCLEOTIDE SEQUENCE</scope>
    <source>
        <strain evidence="3">DFI.7.46</strain>
    </source>
</reference>
<dbReference type="Gene3D" id="1.20.58.1290">
    <property type="entry name" value="CarD-like, C-terminal domain"/>
    <property type="match status" value="1"/>
</dbReference>
<dbReference type="SMART" id="SM01058">
    <property type="entry name" value="CarD_TRCF"/>
    <property type="match status" value="1"/>
</dbReference>
<dbReference type="GO" id="GO:0009303">
    <property type="term" value="P:rRNA transcription"/>
    <property type="evidence" value="ECO:0007669"/>
    <property type="project" value="TreeGrafter"/>
</dbReference>
<dbReference type="Pfam" id="PF02559">
    <property type="entry name" value="CarD_TRCF_RID"/>
    <property type="match status" value="1"/>
</dbReference>
<comment type="caution">
    <text evidence="3">The sequence shown here is derived from an EMBL/GenBank/DDBJ whole genome shotgun (WGS) entry which is preliminary data.</text>
</comment>
<dbReference type="RefSeq" id="WP_238127972.1">
    <property type="nucleotide sequence ID" value="NZ_CBCTPO010000007.1"/>
</dbReference>
<dbReference type="InterPro" id="IPR042215">
    <property type="entry name" value="CarD-like_C"/>
</dbReference>
<proteinExistence type="predicted"/>
<name>A0AAJ1BBZ3_9ACTO</name>
<dbReference type="Gene3D" id="2.40.10.170">
    <property type="match status" value="1"/>
</dbReference>
<evidence type="ECO:0000313" key="3">
    <source>
        <dbReference type="EMBL" id="MCG4617861.1"/>
    </source>
</evidence>
<organism evidence="3 4">
    <name type="scientific">Varibaculum cambriense</name>
    <dbReference type="NCBI Taxonomy" id="184870"/>
    <lineage>
        <taxon>Bacteria</taxon>
        <taxon>Bacillati</taxon>
        <taxon>Actinomycetota</taxon>
        <taxon>Actinomycetes</taxon>
        <taxon>Actinomycetales</taxon>
        <taxon>Actinomycetaceae</taxon>
        <taxon>Varibaculum</taxon>
    </lineage>
</organism>
<evidence type="ECO:0000259" key="2">
    <source>
        <dbReference type="SMART" id="SM01058"/>
    </source>
</evidence>
<dbReference type="InterPro" id="IPR048792">
    <property type="entry name" value="CarD_C"/>
</dbReference>
<dbReference type="Pfam" id="PF21095">
    <property type="entry name" value="CarD_C"/>
    <property type="match status" value="1"/>
</dbReference>
<dbReference type="AlphaFoldDB" id="A0AAJ1BBZ3"/>
<dbReference type="EMBL" id="JAKNHJ010000008">
    <property type="protein sequence ID" value="MCG4617861.1"/>
    <property type="molecule type" value="Genomic_DNA"/>
</dbReference>
<sequence>MTFEIGQTVVYPHHGAAVIENITTRKLKGEDTTYLMLRVTNGDMTIQVPAANVDMVGVRDVVDEEGLKEVLAVLQEAHIEEPSNWSRRYKANGEKIATGDILKVSEVVRDLTFRDNERGLSAGEKRMLAKARAILISELALAKNEDEEAASDRLDKIMEEAQVEYNRVNDK</sequence>
<dbReference type="SUPFAM" id="SSF141259">
    <property type="entry name" value="CarD-like"/>
    <property type="match status" value="1"/>
</dbReference>
<evidence type="ECO:0000256" key="1">
    <source>
        <dbReference type="SAM" id="Coils"/>
    </source>
</evidence>
<gene>
    <name evidence="3" type="ORF">L0M99_05070</name>
</gene>
<dbReference type="InterPro" id="IPR052531">
    <property type="entry name" value="CarD-like_regulator"/>
</dbReference>
<feature type="coiled-coil region" evidence="1">
    <location>
        <begin position="144"/>
        <end position="171"/>
    </location>
</feature>
<accession>A0AAJ1BBZ3</accession>